<accession>A0A7U9DPJ3</accession>
<dbReference type="RefSeq" id="WP_016325878.1">
    <property type="nucleotide sequence ID" value="NZ_CM001889.1"/>
</dbReference>
<organism evidence="2 3">
    <name type="scientific">Streptomyces lividans 1326</name>
    <dbReference type="NCBI Taxonomy" id="1200984"/>
    <lineage>
        <taxon>Bacteria</taxon>
        <taxon>Bacillati</taxon>
        <taxon>Actinomycetota</taxon>
        <taxon>Actinomycetes</taxon>
        <taxon>Kitasatosporales</taxon>
        <taxon>Streptomycetaceae</taxon>
        <taxon>Streptomyces</taxon>
    </lineage>
</organism>
<dbReference type="EMBL" id="CM001889">
    <property type="protein sequence ID" value="EOY46727.1"/>
    <property type="molecule type" value="Genomic_DNA"/>
</dbReference>
<evidence type="ECO:0000256" key="1">
    <source>
        <dbReference type="SAM" id="MobiDB-lite"/>
    </source>
</evidence>
<sequence length="68" mass="6771">MSMILIVLSVVLLLVVGGCVCVVWAGRGGPSWTRAVATATLAAGELVRTSRRSGGNRGGGDPDGSSDG</sequence>
<dbReference type="Proteomes" id="UP000014062">
    <property type="component" value="Chromosome"/>
</dbReference>
<feature type="compositionally biased region" description="Gly residues" evidence="1">
    <location>
        <begin position="55"/>
        <end position="68"/>
    </location>
</feature>
<dbReference type="AlphaFoldDB" id="A0A7U9DPJ3"/>
<proteinExistence type="predicted"/>
<evidence type="ECO:0000313" key="2">
    <source>
        <dbReference type="EMBL" id="EOY46727.1"/>
    </source>
</evidence>
<protein>
    <submittedName>
        <fullName evidence="2">Uncharacterized protein</fullName>
    </submittedName>
</protein>
<feature type="region of interest" description="Disordered" evidence="1">
    <location>
        <begin position="48"/>
        <end position="68"/>
    </location>
</feature>
<reference evidence="3" key="1">
    <citation type="journal article" date="2013" name="Genome Biol. Evol.">
        <title>The genome sequence of Streptomyces lividans 66 reveals a novel tRNA-dependent peptide biosynthetic system within a metal-related genomic island.</title>
        <authorList>
            <person name="Cruz-Morales P."/>
            <person name="Vijgenboom E."/>
            <person name="Iruegas-Bocardo F."/>
            <person name="Girard G."/>
            <person name="Yanez-Guerra L.A."/>
            <person name="Ramos-Aboites H.E."/>
            <person name="Pernodet J.L."/>
            <person name="Anne J."/>
            <person name="van Wezel G.P."/>
            <person name="Barona-Gomez F."/>
        </authorList>
    </citation>
    <scope>NUCLEOTIDE SEQUENCE [LARGE SCALE GENOMIC DNA]</scope>
    <source>
        <strain evidence="3">1326</strain>
    </source>
</reference>
<evidence type="ECO:0000313" key="3">
    <source>
        <dbReference type="Proteomes" id="UP000014062"/>
    </source>
</evidence>
<gene>
    <name evidence="2" type="ORF">SLI_2012</name>
</gene>
<name>A0A7U9DPJ3_STRLI</name>